<evidence type="ECO:0000313" key="2">
    <source>
        <dbReference type="Proteomes" id="UP001220530"/>
    </source>
</evidence>
<name>A0ABY7YN73_9HYPH</name>
<organism evidence="1 2">
    <name type="scientific">Devosia algicola</name>
    <dbReference type="NCBI Taxonomy" id="3026418"/>
    <lineage>
        <taxon>Bacteria</taxon>
        <taxon>Pseudomonadati</taxon>
        <taxon>Pseudomonadota</taxon>
        <taxon>Alphaproteobacteria</taxon>
        <taxon>Hyphomicrobiales</taxon>
        <taxon>Devosiaceae</taxon>
        <taxon>Devosia</taxon>
    </lineage>
</organism>
<dbReference type="Proteomes" id="UP001220530">
    <property type="component" value="Chromosome"/>
</dbReference>
<proteinExistence type="predicted"/>
<dbReference type="EMBL" id="CP118246">
    <property type="protein sequence ID" value="WDR02484.1"/>
    <property type="molecule type" value="Genomic_DNA"/>
</dbReference>
<dbReference type="RefSeq" id="WP_282218888.1">
    <property type="nucleotide sequence ID" value="NZ_CP118246.1"/>
</dbReference>
<evidence type="ECO:0000313" key="1">
    <source>
        <dbReference type="EMBL" id="WDR02484.1"/>
    </source>
</evidence>
<evidence type="ECO:0008006" key="3">
    <source>
        <dbReference type="Google" id="ProtNLM"/>
    </source>
</evidence>
<protein>
    <recommendedName>
        <fullName evidence="3">ParB/Sulfiredoxin domain-containing protein</fullName>
    </recommendedName>
</protein>
<keyword evidence="2" id="KW-1185">Reference proteome</keyword>
<gene>
    <name evidence="1" type="ORF">PSQ19_18120</name>
</gene>
<dbReference type="Gene3D" id="3.90.1530.10">
    <property type="entry name" value="Conserved hypothetical protein from pyrococcus furiosus pfu- 392566-001, ParB domain"/>
    <property type="match status" value="1"/>
</dbReference>
<sequence length="268" mass="30328">MPIRNINLNDLQINKANDRHGELESEPMAIAWLFNHREAHMRNLAKDITEKGRIFEIPLVSPQGNKFTVFDGNRRITCLKLLNEPRRAPTAELQTFFAKQRSLFTGTFPKQVECQVETDPHRVDEILFRRHTGTQNGVGQLTWDDRMKATFVGRTGQGSGINVSDEIEKLLKEAGKLPKKKIPRSTMNRLLSAEPFRNRLGFSVSKGRFEFTHNEAASVDAMARVASDLSEKSLSLPKFGMWTASAPTLTALIVRASFPRPIILYLLL</sequence>
<reference evidence="1 2" key="1">
    <citation type="submission" date="2023-02" db="EMBL/GenBank/DDBJ databases">
        <title>Devosia algicola sp. nov., isolated from the phycosphere of marine algae.</title>
        <authorList>
            <person name="Kim J.M."/>
            <person name="Lee J.K."/>
            <person name="Choi B.J."/>
            <person name="Bayburt H."/>
            <person name="Jeon C.O."/>
        </authorList>
    </citation>
    <scope>NUCLEOTIDE SEQUENCE [LARGE SCALE GENOMIC DNA]</scope>
    <source>
        <strain evidence="1 2">G20-9</strain>
    </source>
</reference>
<accession>A0ABY7YN73</accession>